<dbReference type="OrthoDB" id="4062651at2759"/>
<dbReference type="InterPro" id="IPR000719">
    <property type="entry name" value="Prot_kinase_dom"/>
</dbReference>
<dbReference type="AlphaFoldDB" id="A0A7D9M7A6"/>
<evidence type="ECO:0000313" key="2">
    <source>
        <dbReference type="EMBL" id="CAB4043898.1"/>
    </source>
</evidence>
<keyword evidence="1" id="KW-0067">ATP-binding</keyword>
<dbReference type="GO" id="GO:0005524">
    <property type="term" value="F:ATP binding"/>
    <property type="evidence" value="ECO:0007669"/>
    <property type="project" value="UniProtKB-UniRule"/>
</dbReference>
<dbReference type="PROSITE" id="PS50011">
    <property type="entry name" value="PROTEIN_KINASE_DOM"/>
    <property type="match status" value="1"/>
</dbReference>
<comment type="similarity">
    <text evidence="1">Belongs to the protein kinase superfamily.</text>
</comment>
<keyword evidence="3" id="KW-1185">Reference proteome</keyword>
<evidence type="ECO:0000313" key="3">
    <source>
        <dbReference type="Proteomes" id="UP001152795"/>
    </source>
</evidence>
<name>A0A7D9M7A6_PARCT</name>
<keyword evidence="1" id="KW-0808">Transferase</keyword>
<keyword evidence="2" id="KW-0675">Receptor</keyword>
<comment type="caution">
    <text evidence="2">The sequence shown here is derived from an EMBL/GenBank/DDBJ whole genome shotgun (WGS) entry which is preliminary data.</text>
</comment>
<keyword evidence="1" id="KW-0723">Serine/threonine-protein kinase</keyword>
<protein>
    <submittedName>
        <fullName evidence="2">High affinity nerve growth factor receptor, partial</fullName>
    </submittedName>
</protein>
<dbReference type="PROSITE" id="PS00107">
    <property type="entry name" value="PROTEIN_KINASE_ATP"/>
    <property type="match status" value="1"/>
</dbReference>
<keyword evidence="1" id="KW-0418">Kinase</keyword>
<reference evidence="2" key="1">
    <citation type="submission" date="2020-04" db="EMBL/GenBank/DDBJ databases">
        <authorList>
            <person name="Alioto T."/>
            <person name="Alioto T."/>
            <person name="Gomez Garrido J."/>
        </authorList>
    </citation>
    <scope>NUCLEOTIDE SEQUENCE</scope>
    <source>
        <strain evidence="2">A484AB</strain>
    </source>
</reference>
<dbReference type="Proteomes" id="UP001152795">
    <property type="component" value="Unassembled WGS sequence"/>
</dbReference>
<evidence type="ECO:0000256" key="1">
    <source>
        <dbReference type="RuleBase" id="RU000304"/>
    </source>
</evidence>
<dbReference type="EMBL" id="CACRXK020033473">
    <property type="protein sequence ID" value="CAB4043898.1"/>
    <property type="molecule type" value="Genomic_DNA"/>
</dbReference>
<dbReference type="InterPro" id="IPR017441">
    <property type="entry name" value="Protein_kinase_ATP_BS"/>
</dbReference>
<accession>A0A7D9M7A6</accession>
<sequence length="342" mass="39110">MPSLIKRRRIDHGLPPFDWKLLKIVEELGSGTFGSVHCGTYGKDKKTVVIKKLKSESGDAKSRFIKEAKMLLGITHANIPAFLGFSDSPYAIMMEYFEDFCHFVDDEWNFDSFADVLVVCVKDVVNAFEYLHKRDIAHRDLKANNVLITNQHYCHKDKESFSHIYAECPVVCKLTDFGLSRSLDAQTQSILQSHTEEIIRGTPVYMAPEIHLGILKSANQIDLKKTDIWSLGILAYAVINPNLINPYYKEADALGSPLTMEIMKSFMQSQLFPTHDAKYELHRVTLWLQIEEIFNSCAKFDPNERPAISEIAQGLNVEDPEESLIVKGLKHQPEHRTRKRRL</sequence>
<proteinExistence type="inferred from homology"/>
<dbReference type="GO" id="GO:0004674">
    <property type="term" value="F:protein serine/threonine kinase activity"/>
    <property type="evidence" value="ECO:0007669"/>
    <property type="project" value="UniProtKB-KW"/>
</dbReference>
<keyword evidence="1" id="KW-0547">Nucleotide-binding</keyword>
<dbReference type="InterPro" id="IPR051681">
    <property type="entry name" value="Ser/Thr_Kinases-Pseudokinases"/>
</dbReference>
<dbReference type="Gene3D" id="3.30.200.20">
    <property type="entry name" value="Phosphorylase Kinase, domain 1"/>
    <property type="match status" value="1"/>
</dbReference>
<dbReference type="SMART" id="SM00220">
    <property type="entry name" value="S_TKc"/>
    <property type="match status" value="1"/>
</dbReference>
<dbReference type="PANTHER" id="PTHR44329">
    <property type="entry name" value="SERINE/THREONINE-PROTEIN KINASE TNNI3K-RELATED"/>
    <property type="match status" value="1"/>
</dbReference>
<dbReference type="Pfam" id="PF00069">
    <property type="entry name" value="Pkinase"/>
    <property type="match status" value="1"/>
</dbReference>
<gene>
    <name evidence="2" type="ORF">PACLA_8A004058</name>
</gene>
<dbReference type="SUPFAM" id="SSF56112">
    <property type="entry name" value="Protein kinase-like (PK-like)"/>
    <property type="match status" value="1"/>
</dbReference>
<dbReference type="InterPro" id="IPR008271">
    <property type="entry name" value="Ser/Thr_kinase_AS"/>
</dbReference>
<dbReference type="PROSITE" id="PS00108">
    <property type="entry name" value="PROTEIN_KINASE_ST"/>
    <property type="match status" value="1"/>
</dbReference>
<dbReference type="Gene3D" id="1.10.510.10">
    <property type="entry name" value="Transferase(Phosphotransferase) domain 1"/>
    <property type="match status" value="1"/>
</dbReference>
<organism evidence="2 3">
    <name type="scientific">Paramuricea clavata</name>
    <name type="common">Red gorgonian</name>
    <name type="synonym">Violescent sea-whip</name>
    <dbReference type="NCBI Taxonomy" id="317549"/>
    <lineage>
        <taxon>Eukaryota</taxon>
        <taxon>Metazoa</taxon>
        <taxon>Cnidaria</taxon>
        <taxon>Anthozoa</taxon>
        <taxon>Octocorallia</taxon>
        <taxon>Malacalcyonacea</taxon>
        <taxon>Plexauridae</taxon>
        <taxon>Paramuricea</taxon>
    </lineage>
</organism>
<dbReference type="InterPro" id="IPR011009">
    <property type="entry name" value="Kinase-like_dom_sf"/>
</dbReference>